<dbReference type="Proteomes" id="UP000283509">
    <property type="component" value="Unassembled WGS sequence"/>
</dbReference>
<feature type="compositionally biased region" description="Low complexity" evidence="1">
    <location>
        <begin position="491"/>
        <end position="503"/>
    </location>
</feature>
<evidence type="ECO:0000313" key="2">
    <source>
        <dbReference type="EMBL" id="ROT72418.1"/>
    </source>
</evidence>
<reference evidence="2 3" key="1">
    <citation type="submission" date="2018-04" db="EMBL/GenBank/DDBJ databases">
        <authorList>
            <person name="Zhang X."/>
            <person name="Yuan J."/>
            <person name="Li F."/>
            <person name="Xiang J."/>
        </authorList>
    </citation>
    <scope>NUCLEOTIDE SEQUENCE [LARGE SCALE GENOMIC DNA]</scope>
    <source>
        <tissue evidence="2">Muscle</tissue>
    </source>
</reference>
<comment type="caution">
    <text evidence="2">The sequence shown here is derived from an EMBL/GenBank/DDBJ whole genome shotgun (WGS) entry which is preliminary data.</text>
</comment>
<reference evidence="2 3" key="2">
    <citation type="submission" date="2019-01" db="EMBL/GenBank/DDBJ databases">
        <title>The decoding of complex shrimp genome reveals the adaptation for benthos swimmer, frequently molting mechanism and breeding impact on genome.</title>
        <authorList>
            <person name="Sun Y."/>
            <person name="Gao Y."/>
            <person name="Yu Y."/>
        </authorList>
    </citation>
    <scope>NUCLEOTIDE SEQUENCE [LARGE SCALE GENOMIC DNA]</scope>
    <source>
        <tissue evidence="2">Muscle</tissue>
    </source>
</reference>
<feature type="compositionally biased region" description="Basic and acidic residues" evidence="1">
    <location>
        <begin position="8"/>
        <end position="18"/>
    </location>
</feature>
<name>A0A3R7QMP6_PENVA</name>
<dbReference type="EMBL" id="QCYY01002158">
    <property type="protein sequence ID" value="ROT72418.1"/>
    <property type="molecule type" value="Genomic_DNA"/>
</dbReference>
<feature type="compositionally biased region" description="Basic and acidic residues" evidence="1">
    <location>
        <begin position="137"/>
        <end position="153"/>
    </location>
</feature>
<feature type="compositionally biased region" description="Low complexity" evidence="1">
    <location>
        <begin position="656"/>
        <end position="679"/>
    </location>
</feature>
<feature type="compositionally biased region" description="Pro residues" evidence="1">
    <location>
        <begin position="280"/>
        <end position="293"/>
    </location>
</feature>
<feature type="compositionally biased region" description="Pro residues" evidence="1">
    <location>
        <begin position="405"/>
        <end position="417"/>
    </location>
</feature>
<dbReference type="AlphaFoldDB" id="A0A3R7QMP6"/>
<feature type="region of interest" description="Disordered" evidence="1">
    <location>
        <begin position="1"/>
        <end position="726"/>
    </location>
</feature>
<sequence length="726" mass="75570">MASQSLDNRCRLRPRPERAQGAGEPKPPARGARPNQQGLDAGSPPLACSRRWPPYKLSAQALSHHDRAQGPLSAARQGRTAPSGRRSGIAAPVPTPPPTAREGAGGRRGKARASPCPRKTRQTGQTDRQVQPPACRSRPERARGTKGKGERKPKPPNRGMGGPCTRPQPRQSPCRCRRRPSATHDRAQGPPLPVRPGQRPVGGAAGPLSNPTPPPSAREGARGRWGEAPANPSGRGSASSRRRGPRPPPPPPSALRLETVAGGRRAQGAPPGARPNPAGYSPPPPACKPPKGGPPYSFGGGPSGPPQPRAGRSAPGPRKAAPPTAPGQAKATLQRPAPLSGRDAGEAGFPRAAGTTRRARPPPPPALGPRLERVRPPYCWRAGPQPTQPRAGAARPRGPRKAAPPTAPAARIPPRPAPLSGTGAGEAGASSRRGATPATRRRLRPRPSAREGAGGRRAQVARPQGEAHQQDTPAPPAQGPRPAHPQGQERAQAPPGGEAQPAGYPAPPSRSRRSVPHIVVGGPSAHTTAGRGPLGPGGHGRQPLRRRPRTRTPPKAPPRFRAGAAKRQGLSSRRAGPRPRPDRRPALGLRPERAGAGSKPPARGRGPTAAAGGRKSPKPSLASQEIPWAERPRWATAARRSGQRRNVGTHPMGERAAAAHATQQAKGVRSAPAARAPSPARQPAPHPRNPAPKPSPYSWPAQARSANTTRGQGLPSVRQITGAWRC</sequence>
<accession>A0A3R7QMP6</accession>
<feature type="compositionally biased region" description="Low complexity" evidence="1">
    <location>
        <begin position="228"/>
        <end position="239"/>
    </location>
</feature>
<feature type="compositionally biased region" description="Pro residues" evidence="1">
    <location>
        <begin position="680"/>
        <end position="697"/>
    </location>
</feature>
<evidence type="ECO:0000313" key="3">
    <source>
        <dbReference type="Proteomes" id="UP000283509"/>
    </source>
</evidence>
<feature type="compositionally biased region" description="Basic residues" evidence="1">
    <location>
        <begin position="542"/>
        <end position="552"/>
    </location>
</feature>
<feature type="compositionally biased region" description="Basic and acidic residues" evidence="1">
    <location>
        <begin position="579"/>
        <end position="593"/>
    </location>
</feature>
<feature type="compositionally biased region" description="Pro residues" evidence="1">
    <location>
        <begin position="473"/>
        <end position="483"/>
    </location>
</feature>
<proteinExistence type="predicted"/>
<feature type="compositionally biased region" description="Low complexity" evidence="1">
    <location>
        <begin position="261"/>
        <end position="279"/>
    </location>
</feature>
<gene>
    <name evidence="2" type="ORF">C7M84_009183</name>
</gene>
<organism evidence="2 3">
    <name type="scientific">Penaeus vannamei</name>
    <name type="common">Whiteleg shrimp</name>
    <name type="synonym">Litopenaeus vannamei</name>
    <dbReference type="NCBI Taxonomy" id="6689"/>
    <lineage>
        <taxon>Eukaryota</taxon>
        <taxon>Metazoa</taxon>
        <taxon>Ecdysozoa</taxon>
        <taxon>Arthropoda</taxon>
        <taxon>Crustacea</taxon>
        <taxon>Multicrustacea</taxon>
        <taxon>Malacostraca</taxon>
        <taxon>Eumalacostraca</taxon>
        <taxon>Eucarida</taxon>
        <taxon>Decapoda</taxon>
        <taxon>Dendrobranchiata</taxon>
        <taxon>Penaeoidea</taxon>
        <taxon>Penaeidae</taxon>
        <taxon>Penaeus</taxon>
    </lineage>
</organism>
<dbReference type="STRING" id="6689.A0A3R7QMP6"/>
<keyword evidence="3" id="KW-1185">Reference proteome</keyword>
<feature type="compositionally biased region" description="Low complexity" evidence="1">
    <location>
        <begin position="382"/>
        <end position="404"/>
    </location>
</feature>
<feature type="compositionally biased region" description="Low complexity" evidence="1">
    <location>
        <begin position="600"/>
        <end position="614"/>
    </location>
</feature>
<feature type="compositionally biased region" description="Low complexity" evidence="1">
    <location>
        <begin position="427"/>
        <end position="438"/>
    </location>
</feature>
<evidence type="ECO:0000256" key="1">
    <source>
        <dbReference type="SAM" id="MobiDB-lite"/>
    </source>
</evidence>
<protein>
    <submittedName>
        <fullName evidence="2">Uncharacterized protein</fullName>
    </submittedName>
</protein>